<evidence type="ECO:0000256" key="1">
    <source>
        <dbReference type="SAM" id="SignalP"/>
    </source>
</evidence>
<evidence type="ECO:0000313" key="3">
    <source>
        <dbReference type="Proteomes" id="UP000077069"/>
    </source>
</evidence>
<dbReference type="InParanoid" id="A0A177CKA1"/>
<dbReference type="AlphaFoldDB" id="A0A177CKA1"/>
<keyword evidence="3" id="KW-1185">Reference proteome</keyword>
<sequence length="101" mass="10911">MTMYSFFAVVTLFILVATAAAQDLCPKDEYACLDIINSSQCLAQLVIQKMSPLTKENMAKCVETEGVASSLPGAQKLCRCPGCHTEPINAAIRELFPPPCV</sequence>
<dbReference type="OrthoDB" id="4588160at2759"/>
<evidence type="ECO:0008006" key="4">
    <source>
        <dbReference type="Google" id="ProtNLM"/>
    </source>
</evidence>
<proteinExistence type="predicted"/>
<keyword evidence="1" id="KW-0732">Signal</keyword>
<evidence type="ECO:0000313" key="2">
    <source>
        <dbReference type="EMBL" id="OAG07671.1"/>
    </source>
</evidence>
<feature type="signal peptide" evidence="1">
    <location>
        <begin position="1"/>
        <end position="21"/>
    </location>
</feature>
<feature type="chain" id="PRO_5008058295" description="Fungal calcium binding protein domain-containing protein" evidence="1">
    <location>
        <begin position="22"/>
        <end position="101"/>
    </location>
</feature>
<dbReference type="GeneID" id="28761824"/>
<dbReference type="EMBL" id="KV441551">
    <property type="protein sequence ID" value="OAG07671.1"/>
    <property type="molecule type" value="Genomic_DNA"/>
</dbReference>
<protein>
    <recommendedName>
        <fullName evidence="4">Fungal calcium binding protein domain-containing protein</fullName>
    </recommendedName>
</protein>
<dbReference type="RefSeq" id="XP_018038036.1">
    <property type="nucleotide sequence ID" value="XM_018178338.1"/>
</dbReference>
<accession>A0A177CKA1</accession>
<organism evidence="2 3">
    <name type="scientific">Paraphaeosphaeria sporulosa</name>
    <dbReference type="NCBI Taxonomy" id="1460663"/>
    <lineage>
        <taxon>Eukaryota</taxon>
        <taxon>Fungi</taxon>
        <taxon>Dikarya</taxon>
        <taxon>Ascomycota</taxon>
        <taxon>Pezizomycotina</taxon>
        <taxon>Dothideomycetes</taxon>
        <taxon>Pleosporomycetidae</taxon>
        <taxon>Pleosporales</taxon>
        <taxon>Massarineae</taxon>
        <taxon>Didymosphaeriaceae</taxon>
        <taxon>Paraphaeosphaeria</taxon>
    </lineage>
</organism>
<gene>
    <name evidence="2" type="ORF">CC84DRAFT_1163789</name>
</gene>
<name>A0A177CKA1_9PLEO</name>
<reference evidence="2 3" key="1">
    <citation type="submission" date="2016-05" db="EMBL/GenBank/DDBJ databases">
        <title>Comparative analysis of secretome profiles of manganese(II)-oxidizing ascomycete fungi.</title>
        <authorList>
            <consortium name="DOE Joint Genome Institute"/>
            <person name="Zeiner C.A."/>
            <person name="Purvine S.O."/>
            <person name="Zink E.M."/>
            <person name="Wu S."/>
            <person name="Pasa-Tolic L."/>
            <person name="Chaput D.L."/>
            <person name="Haridas S."/>
            <person name="Grigoriev I.V."/>
            <person name="Santelli C.M."/>
            <person name="Hansel C.M."/>
        </authorList>
    </citation>
    <scope>NUCLEOTIDE SEQUENCE [LARGE SCALE GENOMIC DNA]</scope>
    <source>
        <strain evidence="2 3">AP3s5-JAC2a</strain>
    </source>
</reference>
<dbReference type="Proteomes" id="UP000077069">
    <property type="component" value="Unassembled WGS sequence"/>
</dbReference>